<dbReference type="Proteomes" id="UP001521116">
    <property type="component" value="Unassembled WGS sequence"/>
</dbReference>
<protein>
    <submittedName>
        <fullName evidence="1">Uncharacterized protein</fullName>
    </submittedName>
</protein>
<gene>
    <name evidence="1" type="ORF">SLS56_010898</name>
</gene>
<comment type="caution">
    <text evidence="1">The sequence shown here is derived from an EMBL/GenBank/DDBJ whole genome shotgun (WGS) entry which is preliminary data.</text>
</comment>
<sequence>MDTMDIYSITNLITLDAKELASRIMDFSFIREALSLEKSIRAVDPSGRLLVAVLAEIADLIISELYEEHEGKLPRPFLFSIEYHYDELLEVTRRFSCTVYIMKRLDGLEDAVKVKDIPNWVGVGESQVDAVRELRTMLLSGELEMDVPTEKELADWHKLSEEVIGA</sequence>
<accession>A0ABR3SE37</accession>
<evidence type="ECO:0000313" key="1">
    <source>
        <dbReference type="EMBL" id="KAL1617608.1"/>
    </source>
</evidence>
<name>A0ABR3SE37_9PEZI</name>
<dbReference type="EMBL" id="JAJVDC020000227">
    <property type="protein sequence ID" value="KAL1617608.1"/>
    <property type="molecule type" value="Genomic_DNA"/>
</dbReference>
<proteinExistence type="predicted"/>
<reference evidence="1 2" key="1">
    <citation type="submission" date="2024-02" db="EMBL/GenBank/DDBJ databases">
        <title>De novo assembly and annotation of 12 fungi associated with fruit tree decline syndrome in Ontario, Canada.</title>
        <authorList>
            <person name="Sulman M."/>
            <person name="Ellouze W."/>
            <person name="Ilyukhin E."/>
        </authorList>
    </citation>
    <scope>NUCLEOTIDE SEQUENCE [LARGE SCALE GENOMIC DNA]</scope>
    <source>
        <strain evidence="1 2">M1-105</strain>
    </source>
</reference>
<organism evidence="1 2">
    <name type="scientific">Neofusicoccum ribis</name>
    <dbReference type="NCBI Taxonomy" id="45134"/>
    <lineage>
        <taxon>Eukaryota</taxon>
        <taxon>Fungi</taxon>
        <taxon>Dikarya</taxon>
        <taxon>Ascomycota</taxon>
        <taxon>Pezizomycotina</taxon>
        <taxon>Dothideomycetes</taxon>
        <taxon>Dothideomycetes incertae sedis</taxon>
        <taxon>Botryosphaeriales</taxon>
        <taxon>Botryosphaeriaceae</taxon>
        <taxon>Neofusicoccum</taxon>
    </lineage>
</organism>
<evidence type="ECO:0000313" key="2">
    <source>
        <dbReference type="Proteomes" id="UP001521116"/>
    </source>
</evidence>
<keyword evidence="2" id="KW-1185">Reference proteome</keyword>